<evidence type="ECO:0000256" key="4">
    <source>
        <dbReference type="PROSITE-ProRule" id="PRU00284"/>
    </source>
</evidence>
<dbReference type="Pfam" id="PF12729">
    <property type="entry name" value="4HB_MCP_1"/>
    <property type="match status" value="1"/>
</dbReference>
<keyword evidence="5" id="KW-0812">Transmembrane</keyword>
<dbReference type="SUPFAM" id="SSF58104">
    <property type="entry name" value="Methyl-accepting chemotaxis protein (MCP) signaling domain"/>
    <property type="match status" value="1"/>
</dbReference>
<dbReference type="Gene3D" id="6.10.340.10">
    <property type="match status" value="1"/>
</dbReference>
<dbReference type="EMBL" id="SACS01000004">
    <property type="protein sequence ID" value="RVU40580.1"/>
    <property type="molecule type" value="Genomic_DNA"/>
</dbReference>
<dbReference type="PANTHER" id="PTHR32089:SF120">
    <property type="entry name" value="METHYL-ACCEPTING CHEMOTAXIS PROTEIN TLPQ"/>
    <property type="match status" value="1"/>
</dbReference>
<dbReference type="InterPro" id="IPR024478">
    <property type="entry name" value="HlyB_4HB_MCP"/>
</dbReference>
<dbReference type="CDD" id="cd06225">
    <property type="entry name" value="HAMP"/>
    <property type="match status" value="1"/>
</dbReference>
<dbReference type="GO" id="GO:0016020">
    <property type="term" value="C:membrane"/>
    <property type="evidence" value="ECO:0007669"/>
    <property type="project" value="UniProtKB-SubCell"/>
</dbReference>
<evidence type="ECO:0000313" key="9">
    <source>
        <dbReference type="Proteomes" id="UP000283077"/>
    </source>
</evidence>
<keyword evidence="2 4" id="KW-0807">Transducer</keyword>
<dbReference type="PRINTS" id="PR00260">
    <property type="entry name" value="CHEMTRNSDUCR"/>
</dbReference>
<reference evidence="8 9" key="1">
    <citation type="submission" date="2019-01" db="EMBL/GenBank/DDBJ databases">
        <authorList>
            <person name="Chen W.-M."/>
        </authorList>
    </citation>
    <scope>NUCLEOTIDE SEQUENCE [LARGE SCALE GENOMIC DNA]</scope>
    <source>
        <strain evidence="8 9">KYPC3</strain>
    </source>
</reference>
<dbReference type="InterPro" id="IPR004090">
    <property type="entry name" value="Chemotax_Me-accpt_rcpt"/>
</dbReference>
<dbReference type="Pfam" id="PF00015">
    <property type="entry name" value="MCPsignal"/>
    <property type="match status" value="1"/>
</dbReference>
<dbReference type="PROSITE" id="PS50885">
    <property type="entry name" value="HAMP"/>
    <property type="match status" value="1"/>
</dbReference>
<dbReference type="AlphaFoldDB" id="A0A437R1H3"/>
<feature type="domain" description="HAMP" evidence="7">
    <location>
        <begin position="215"/>
        <end position="267"/>
    </location>
</feature>
<keyword evidence="9" id="KW-1185">Reference proteome</keyword>
<dbReference type="Pfam" id="PF00672">
    <property type="entry name" value="HAMP"/>
    <property type="match status" value="1"/>
</dbReference>
<dbReference type="InterPro" id="IPR003660">
    <property type="entry name" value="HAMP_dom"/>
</dbReference>
<comment type="subcellular location">
    <subcellularLocation>
        <location evidence="1">Membrane</location>
    </subcellularLocation>
</comment>
<evidence type="ECO:0000256" key="2">
    <source>
        <dbReference type="ARBA" id="ARBA00023224"/>
    </source>
</evidence>
<evidence type="ECO:0000256" key="3">
    <source>
        <dbReference type="ARBA" id="ARBA00029447"/>
    </source>
</evidence>
<dbReference type="SMART" id="SM00304">
    <property type="entry name" value="HAMP"/>
    <property type="match status" value="1"/>
</dbReference>
<sequence length="544" mass="59403">MKGLTISQRINLSFALIVLIIVISGALFFQNGNDNEENITNIEKYDIAGSNLARELRISITDHWLHTIDVMHERQVAAAAQSNAEQAKVQEIIRLEQHIKELYTGYQATITLDEDQNQYRILQQQLNDYFSASQSFLKGISSNQPADLQSILDGQQKVWITSRATLDQMVQLNTGNFQRAVLQLHKNISQNKTTVIVCILLSVLLATACGALLRRSILTPVNTILAAMQKIGEGNLSIQLKQQHNDEFGLILQGFNQMTTSLRDLVYQTQSSAVQLVTAITEIAATSKQQQATVTETAATTTEIGATTKQIVSTSKELVSTVSEVTDTAEYTASLAEASQSSVKGMDEVMRHLSAAAELVSNKLALLSERASGINQVTITIVKVADQTNLLSLNAAIEAEKAGEYGKGFAVVANEIRRLADQTAIATFDIEQMVREIQSAVAAGVMGIDKFAEEVRRGSADMIQVSEQLSQIIEHVQDLAPRIQLVNEGMQTQAINAEQIDQALSQLSDASSQTVQSLVQTSSAIDNMNEVANGLRLGVNRFQV</sequence>
<evidence type="ECO:0000256" key="1">
    <source>
        <dbReference type="ARBA" id="ARBA00004370"/>
    </source>
</evidence>
<dbReference type="PANTHER" id="PTHR32089">
    <property type="entry name" value="METHYL-ACCEPTING CHEMOTAXIS PROTEIN MCPB"/>
    <property type="match status" value="1"/>
</dbReference>
<dbReference type="SMART" id="SM00283">
    <property type="entry name" value="MA"/>
    <property type="match status" value="1"/>
</dbReference>
<evidence type="ECO:0000313" key="8">
    <source>
        <dbReference type="EMBL" id="RVU40580.1"/>
    </source>
</evidence>
<dbReference type="GO" id="GO:0007165">
    <property type="term" value="P:signal transduction"/>
    <property type="evidence" value="ECO:0007669"/>
    <property type="project" value="UniProtKB-KW"/>
</dbReference>
<comment type="similarity">
    <text evidence="3">Belongs to the methyl-accepting chemotaxis (MCP) protein family.</text>
</comment>
<keyword evidence="5" id="KW-1133">Transmembrane helix</keyword>
<dbReference type="InterPro" id="IPR004089">
    <property type="entry name" value="MCPsignal_dom"/>
</dbReference>
<evidence type="ECO:0000256" key="5">
    <source>
        <dbReference type="SAM" id="Phobius"/>
    </source>
</evidence>
<feature type="domain" description="Methyl-accepting transducer" evidence="6">
    <location>
        <begin position="272"/>
        <end position="508"/>
    </location>
</feature>
<dbReference type="OrthoDB" id="9781845at2"/>
<dbReference type="Proteomes" id="UP000283077">
    <property type="component" value="Unassembled WGS sequence"/>
</dbReference>
<evidence type="ECO:0000259" key="7">
    <source>
        <dbReference type="PROSITE" id="PS50885"/>
    </source>
</evidence>
<feature type="transmembrane region" description="Helical" evidence="5">
    <location>
        <begin position="12"/>
        <end position="29"/>
    </location>
</feature>
<organism evidence="8 9">
    <name type="scientific">Rheinheimera riviphila</name>
    <dbReference type="NCBI Taxonomy" id="1834037"/>
    <lineage>
        <taxon>Bacteria</taxon>
        <taxon>Pseudomonadati</taxon>
        <taxon>Pseudomonadota</taxon>
        <taxon>Gammaproteobacteria</taxon>
        <taxon>Chromatiales</taxon>
        <taxon>Chromatiaceae</taxon>
        <taxon>Rheinheimera</taxon>
    </lineage>
</organism>
<dbReference type="GO" id="GO:0006935">
    <property type="term" value="P:chemotaxis"/>
    <property type="evidence" value="ECO:0007669"/>
    <property type="project" value="InterPro"/>
</dbReference>
<dbReference type="PROSITE" id="PS50111">
    <property type="entry name" value="CHEMOTAXIS_TRANSDUC_2"/>
    <property type="match status" value="1"/>
</dbReference>
<dbReference type="GO" id="GO:0004888">
    <property type="term" value="F:transmembrane signaling receptor activity"/>
    <property type="evidence" value="ECO:0007669"/>
    <property type="project" value="InterPro"/>
</dbReference>
<feature type="transmembrane region" description="Helical" evidence="5">
    <location>
        <begin position="194"/>
        <end position="213"/>
    </location>
</feature>
<name>A0A437R1H3_9GAMM</name>
<dbReference type="Gene3D" id="1.10.287.950">
    <property type="entry name" value="Methyl-accepting chemotaxis protein"/>
    <property type="match status" value="1"/>
</dbReference>
<dbReference type="RefSeq" id="WP_127698117.1">
    <property type="nucleotide sequence ID" value="NZ_SACS01000004.1"/>
</dbReference>
<protein>
    <submittedName>
        <fullName evidence="8">Methyl-accepting chemotaxis protein</fullName>
    </submittedName>
</protein>
<evidence type="ECO:0000259" key="6">
    <source>
        <dbReference type="PROSITE" id="PS50111"/>
    </source>
</evidence>
<keyword evidence="5" id="KW-0472">Membrane</keyword>
<accession>A0A437R1H3</accession>
<comment type="caution">
    <text evidence="8">The sequence shown here is derived from an EMBL/GenBank/DDBJ whole genome shotgun (WGS) entry which is preliminary data.</text>
</comment>
<gene>
    <name evidence="8" type="ORF">EOE67_05925</name>
</gene>
<proteinExistence type="inferred from homology"/>